<dbReference type="AlphaFoldDB" id="B8LS42"/>
<accession>B8LS42</accession>
<evidence type="ECO:0000259" key="4">
    <source>
        <dbReference type="Pfam" id="PF14389"/>
    </source>
</evidence>
<evidence type="ECO:0000313" key="5">
    <source>
        <dbReference type="EMBL" id="ABR18472.1"/>
    </source>
</evidence>
<feature type="coiled-coil region" evidence="1">
    <location>
        <begin position="106"/>
        <end position="133"/>
    </location>
</feature>
<dbReference type="OMA" id="MAQPAME"/>
<evidence type="ECO:0000256" key="2">
    <source>
        <dbReference type="SAM" id="MobiDB-lite"/>
    </source>
</evidence>
<dbReference type="PANTHER" id="PTHR23054">
    <property type="entry name" value="TERNARY COMPLEX FACTOR MIP1, LEUCINE-ZIPPER-RELATED"/>
    <property type="match status" value="1"/>
</dbReference>
<name>B8LS42_PICSI</name>
<dbReference type="Pfam" id="PF04784">
    <property type="entry name" value="DUF547"/>
    <property type="match status" value="1"/>
</dbReference>
<reference evidence="5" key="1">
    <citation type="submission" date="2007-06" db="EMBL/GenBank/DDBJ databases">
        <title>Full length cDNA sequences from Sitka Spruce (Picea sitchensis).</title>
        <authorList>
            <person name="Ralph S.G."/>
            <person name="Chun H.E."/>
            <person name="Liao N."/>
            <person name="Ali J."/>
            <person name="Reid K."/>
            <person name="Kolosova N."/>
            <person name="Cooper N."/>
            <person name="Cullis C."/>
            <person name="Jancsik S."/>
            <person name="Moore R."/>
            <person name="Mayo M."/>
            <person name="Wagner S."/>
            <person name="Holt R.A."/>
            <person name="Jones S.J.M."/>
            <person name="Marra M.A."/>
            <person name="Ritland C.E."/>
            <person name="Ritland K."/>
            <person name="Bohlmann J."/>
        </authorList>
    </citation>
    <scope>NUCLEOTIDE SEQUENCE</scope>
    <source>
        <tissue evidence="5">Bark</tissue>
    </source>
</reference>
<evidence type="ECO:0000256" key="1">
    <source>
        <dbReference type="SAM" id="Coils"/>
    </source>
</evidence>
<proteinExistence type="evidence at transcript level"/>
<evidence type="ECO:0008006" key="6">
    <source>
        <dbReference type="Google" id="ProtNLM"/>
    </source>
</evidence>
<dbReference type="InterPro" id="IPR025757">
    <property type="entry name" value="MIP1_Leuzipper"/>
</dbReference>
<feature type="domain" description="Ternary complex factor MIP1 leucine-zipper" evidence="4">
    <location>
        <begin position="103"/>
        <end position="183"/>
    </location>
</feature>
<evidence type="ECO:0000259" key="3">
    <source>
        <dbReference type="Pfam" id="PF04784"/>
    </source>
</evidence>
<dbReference type="PANTHER" id="PTHR23054:SF26">
    <property type="entry name" value="ELECTRON TRANSPORTER"/>
    <property type="match status" value="1"/>
</dbReference>
<feature type="compositionally biased region" description="Polar residues" evidence="2">
    <location>
        <begin position="266"/>
        <end position="276"/>
    </location>
</feature>
<feature type="region of interest" description="Disordered" evidence="2">
    <location>
        <begin position="36"/>
        <end position="70"/>
    </location>
</feature>
<feature type="domain" description="DUF547" evidence="3">
    <location>
        <begin position="424"/>
        <end position="562"/>
    </location>
</feature>
<dbReference type="InterPro" id="IPR006869">
    <property type="entry name" value="DUF547"/>
</dbReference>
<sequence length="648" mass="72708">MRSSSMDVIAENVKGDSPFEHLSERGLSPALWKANINMPSEPGNRLSSQAMPSYHSRSKSASDNKGASPNWDMLLAKAGKTARKGSATRLNPNAKDIARCTPSERRAALEQDVEELQMRLEYEKSMRNSLERAMGRASSAISPGHHHFASQTKELITEISMLEEEVTNREQYILSLYRNIFDQCIAGSLSTQNSNKTSPAHANYEDKNLPSTISRTLFTPNKFPPSHHYVSASNQGFQIANTQLQSKTMHASLLSTPLTMDERIQSPHSQSASRGQQGCEEYPVANHKNSVPRTLKDYIYEAPNRLSEELVRCMADIYCKLSDPPIVQSGMVLSPSSSISSTSLFSPRDAISDGWSPRRKTESVCEATLKNPFKIKGQSRNIGPYSSMVEVPWICADKDQLAYATSMLRTFRSMVEHLERIDPSQLQRESKLAFWINVHNALVMHAYLAYGIPRNILKRMPLFQKAAYNIGGHSVSANTIEHSILCCKTYRPAQWLETLLSTGARIKAGEVRRTFGRRYGLDDPEPLVFFALCGGAHSDPAVRIYTAKNVHDELETAKKEFLQASIGIQNHKKVFLPRILERYAKEASISLVNLLHWVSENVDKQLQNAIIKSIERNPQKKSAQCIEWLPYNGSFRYIFTRDLAPGLA</sequence>
<keyword evidence="1" id="KW-0175">Coiled coil</keyword>
<organism evidence="5">
    <name type="scientific">Picea sitchensis</name>
    <name type="common">Sitka spruce</name>
    <name type="synonym">Pinus sitchensis</name>
    <dbReference type="NCBI Taxonomy" id="3332"/>
    <lineage>
        <taxon>Eukaryota</taxon>
        <taxon>Viridiplantae</taxon>
        <taxon>Streptophyta</taxon>
        <taxon>Embryophyta</taxon>
        <taxon>Tracheophyta</taxon>
        <taxon>Spermatophyta</taxon>
        <taxon>Pinopsida</taxon>
        <taxon>Pinidae</taxon>
        <taxon>Conifers I</taxon>
        <taxon>Pinales</taxon>
        <taxon>Pinaceae</taxon>
        <taxon>Picea</taxon>
    </lineage>
</organism>
<dbReference type="EMBL" id="EF678745">
    <property type="protein sequence ID" value="ABR18472.1"/>
    <property type="molecule type" value="mRNA"/>
</dbReference>
<feature type="region of interest" description="Disordered" evidence="2">
    <location>
        <begin position="265"/>
        <end position="285"/>
    </location>
</feature>
<dbReference type="Pfam" id="PF14389">
    <property type="entry name" value="Lzipper-MIP1"/>
    <property type="match status" value="1"/>
</dbReference>
<protein>
    <recommendedName>
        <fullName evidence="6">DUF547 domain-containing protein</fullName>
    </recommendedName>
</protein>